<dbReference type="SUPFAM" id="SSF56935">
    <property type="entry name" value="Porins"/>
    <property type="match status" value="1"/>
</dbReference>
<evidence type="ECO:0000256" key="1">
    <source>
        <dbReference type="ARBA" id="ARBA00004571"/>
    </source>
</evidence>
<protein>
    <submittedName>
        <fullName evidence="9">Carboxypeptidase regulatory-like domain-containing protein</fullName>
    </submittedName>
</protein>
<dbReference type="Gene3D" id="2.170.130.10">
    <property type="entry name" value="TonB-dependent receptor, plug domain"/>
    <property type="match status" value="1"/>
</dbReference>
<dbReference type="PANTHER" id="PTHR30069:SF46">
    <property type="entry name" value="OAR PROTEIN"/>
    <property type="match status" value="1"/>
</dbReference>
<dbReference type="Pfam" id="PF13620">
    <property type="entry name" value="CarboxypepD_reg"/>
    <property type="match status" value="1"/>
</dbReference>
<keyword evidence="9" id="KW-0378">Hydrolase</keyword>
<evidence type="ECO:0000259" key="7">
    <source>
        <dbReference type="Pfam" id="PF07715"/>
    </source>
</evidence>
<keyword evidence="6" id="KW-0998">Cell outer membrane</keyword>
<evidence type="ECO:0000259" key="8">
    <source>
        <dbReference type="Pfam" id="PF25183"/>
    </source>
</evidence>
<gene>
    <name evidence="9" type="ORF">GTC17253_06960</name>
</gene>
<dbReference type="Gene3D" id="2.40.170.20">
    <property type="entry name" value="TonB-dependent receptor, beta-barrel domain"/>
    <property type="match status" value="1"/>
</dbReference>
<evidence type="ECO:0000256" key="2">
    <source>
        <dbReference type="ARBA" id="ARBA00022448"/>
    </source>
</evidence>
<keyword evidence="4" id="KW-0812">Transmembrane</keyword>
<keyword evidence="3" id="KW-1134">Transmembrane beta strand</keyword>
<proteinExistence type="predicted"/>
<dbReference type="GO" id="GO:0015344">
    <property type="term" value="F:siderophore uptake transmembrane transporter activity"/>
    <property type="evidence" value="ECO:0007669"/>
    <property type="project" value="TreeGrafter"/>
</dbReference>
<dbReference type="AlphaFoldDB" id="A0AB33IRL8"/>
<dbReference type="InterPro" id="IPR036942">
    <property type="entry name" value="Beta-barrel_TonB_sf"/>
</dbReference>
<dbReference type="Pfam" id="PF07715">
    <property type="entry name" value="Plug"/>
    <property type="match status" value="1"/>
</dbReference>
<dbReference type="InterPro" id="IPR057601">
    <property type="entry name" value="Oar-like_b-barrel"/>
</dbReference>
<evidence type="ECO:0000256" key="3">
    <source>
        <dbReference type="ARBA" id="ARBA00022452"/>
    </source>
</evidence>
<dbReference type="EMBL" id="AP035785">
    <property type="protein sequence ID" value="BFO70730.1"/>
    <property type="molecule type" value="Genomic_DNA"/>
</dbReference>
<feature type="domain" description="TonB-dependent transporter Oar-like beta-barrel" evidence="8">
    <location>
        <begin position="302"/>
        <end position="991"/>
    </location>
</feature>
<dbReference type="InterPro" id="IPR039426">
    <property type="entry name" value="TonB-dep_rcpt-like"/>
</dbReference>
<dbReference type="InterPro" id="IPR037066">
    <property type="entry name" value="Plug_dom_sf"/>
</dbReference>
<organism evidence="9">
    <name type="scientific">Prevotella sp. GTC17253</name>
    <dbReference type="NCBI Taxonomy" id="3236793"/>
    <lineage>
        <taxon>Bacteria</taxon>
        <taxon>Pseudomonadati</taxon>
        <taxon>Bacteroidota</taxon>
        <taxon>Bacteroidia</taxon>
        <taxon>Bacteroidales</taxon>
        <taxon>Prevotellaceae</taxon>
        <taxon>Prevotella</taxon>
    </lineage>
</organism>
<feature type="domain" description="TonB-dependent transporter Oar-like beta-barrel" evidence="8">
    <location>
        <begin position="218"/>
        <end position="290"/>
    </location>
</feature>
<keyword evidence="2" id="KW-0813">Transport</keyword>
<dbReference type="Gene3D" id="2.60.40.1120">
    <property type="entry name" value="Carboxypeptidase-like, regulatory domain"/>
    <property type="match status" value="1"/>
</dbReference>
<name>A0AB33IRL8_9BACT</name>
<dbReference type="GO" id="GO:0004180">
    <property type="term" value="F:carboxypeptidase activity"/>
    <property type="evidence" value="ECO:0007669"/>
    <property type="project" value="UniProtKB-KW"/>
</dbReference>
<keyword evidence="9" id="KW-0121">Carboxypeptidase</keyword>
<sequence>MAQVTTSSINGKVVADGQDVIGATITAVHVPSGTRYNAVTNDKGRYVIQGMRVGGPYTISISYIGYKDDVRNNISLILGEATAINADLKEDAQVLGEVTVTGVAGRGGMGASSNFSQQNIDNAPTIDRNVYDVAKLSPLVNSNKFGGITIAGTNNRYNSFQIDGVVSNDVFGLASSGTNGGQTGANPISMDAVEQIQVVASPFDVRQSGFTGGAINAITKSGTNVFRATAYGYYTDQNMYSKWSQQYGKKQKLTDESTKTLGFTVGGPIIKDKLFFFGSVEYKKDSYPATYYPGAEGYFLSDATAAAILDRYAKVTGLTDAYNPRNIDTQSWSVLGRLDWNINANNKFALRYQMNDSYKDVYTASSKTYYFNNSGYRMKDKTNSFVAELNSHLSASLYNELRAGVSFIRDERAIPYSGPNVYISGAGNYDVKTGSETGSAKYAIYLGTEYSSGVNNLNQDIWTLEDNLSWYRGNHTFTFGTHNEIYNMKNAFIQAANGQYVYNTITDFMNDTARQFVWKYSDEAVTGTKRWATPFKAGQFGFYAQDKWDVSTLFQLTYGIRFDIPVYFNSPSTNPEFNASDYATTYGVNVGRKPSSSVMVSPRAGFRWFLNDSHSSQLRGGLGIFNGRAPFVWVENAWANTGIEMKGVTIYSPNAPSFSKYGADAEKAANSAKGTADKPVVNTIDRHFKFPQVFRTNLAWEQVLPYDFKLTLEGLYSKNLNNVWFENLALKENGKVYAVNSDFENSATTYYSSVRGSYNQIINIKNTNKGYSYSLSAKVEKSFKFGLDLMASYTFGHSYSVNDGTSSVAASNWGYLYCTDPNVQKVEYSMFDIPHRVLAMANYNSPRYGNGRWQTHVSLTYNGYSGQRYSLTMSDKQSASFNGDYRTGNTLLYIPTETELAAMTFVDAKNNEGKVVATAAEGKEAFGKWIASNKYAREHRGQYARRNGTAAPWENHFDLHISQDFYYLKDRGSKVELVLDIVNVANMLNHNWGTYYASSYNENILQVDGTSKDAKGNQVAKYTYVGNAPTISDFYSRWHAQIGLRVTF</sequence>
<dbReference type="GO" id="GO:0009279">
    <property type="term" value="C:cell outer membrane"/>
    <property type="evidence" value="ECO:0007669"/>
    <property type="project" value="UniProtKB-SubCell"/>
</dbReference>
<keyword evidence="5" id="KW-0472">Membrane</keyword>
<dbReference type="InterPro" id="IPR008969">
    <property type="entry name" value="CarboxyPept-like_regulatory"/>
</dbReference>
<dbReference type="Pfam" id="PF25183">
    <property type="entry name" value="OMP_b-brl_4"/>
    <property type="match status" value="2"/>
</dbReference>
<reference evidence="9" key="1">
    <citation type="submission" date="2024-07" db="EMBL/GenBank/DDBJ databases">
        <title>Complete genome sequence of Prevotella sp. YM-2024 GTC17253.</title>
        <authorList>
            <person name="Hayashi M."/>
            <person name="Muto Y."/>
            <person name="Tanaka K."/>
            <person name="Niwa H."/>
        </authorList>
    </citation>
    <scope>NUCLEOTIDE SEQUENCE</scope>
    <source>
        <strain evidence="9">GTC17253</strain>
    </source>
</reference>
<evidence type="ECO:0000256" key="5">
    <source>
        <dbReference type="ARBA" id="ARBA00023136"/>
    </source>
</evidence>
<comment type="subcellular location">
    <subcellularLocation>
        <location evidence="1">Cell outer membrane</location>
        <topology evidence="1">Multi-pass membrane protein</topology>
    </subcellularLocation>
</comment>
<evidence type="ECO:0000256" key="6">
    <source>
        <dbReference type="ARBA" id="ARBA00023237"/>
    </source>
</evidence>
<accession>A0AB33IRL8</accession>
<evidence type="ECO:0000313" key="9">
    <source>
        <dbReference type="EMBL" id="BFO70730.1"/>
    </source>
</evidence>
<evidence type="ECO:0000256" key="4">
    <source>
        <dbReference type="ARBA" id="ARBA00022692"/>
    </source>
</evidence>
<dbReference type="SUPFAM" id="SSF49464">
    <property type="entry name" value="Carboxypeptidase regulatory domain-like"/>
    <property type="match status" value="1"/>
</dbReference>
<dbReference type="PANTHER" id="PTHR30069">
    <property type="entry name" value="TONB-DEPENDENT OUTER MEMBRANE RECEPTOR"/>
    <property type="match status" value="1"/>
</dbReference>
<dbReference type="InterPro" id="IPR012910">
    <property type="entry name" value="Plug_dom"/>
</dbReference>
<feature type="domain" description="TonB-dependent receptor plug" evidence="7">
    <location>
        <begin position="111"/>
        <end position="208"/>
    </location>
</feature>
<dbReference type="GO" id="GO:0044718">
    <property type="term" value="P:siderophore transmembrane transport"/>
    <property type="evidence" value="ECO:0007669"/>
    <property type="project" value="TreeGrafter"/>
</dbReference>
<keyword evidence="9" id="KW-0645">Protease</keyword>